<evidence type="ECO:0000313" key="2">
    <source>
        <dbReference type="EMBL" id="CEM28770.1"/>
    </source>
</evidence>
<name>A0A0G4GH30_VITBC</name>
<sequence>MTTPIRLDVGGRMFHVARTTIERHPQTLLGQLVTNEHTAEYRRIQHDLPVFVDAEPSLFPYIMQFYHHGLPIHVEASVNKEALLREFRYFGINIGKEAIRLPERPKGEVMQQLAKMVVEIIADGEEHDYCAVLREAGTYMGPEAADCAESIITNSRERLLLEDMIVSHFHKVLPPEESLWKDVRTTGIDSSGIGSTARVQIVDA</sequence>
<keyword evidence="3" id="KW-1185">Reference proteome</keyword>
<accession>A0A0G4GH30</accession>
<dbReference type="InterPro" id="IPR011333">
    <property type="entry name" value="SKP1/BTB/POZ_sf"/>
</dbReference>
<dbReference type="InterPro" id="IPR003131">
    <property type="entry name" value="T1-type_BTB"/>
</dbReference>
<dbReference type="SUPFAM" id="SSF54695">
    <property type="entry name" value="POZ domain"/>
    <property type="match status" value="1"/>
</dbReference>
<dbReference type="Proteomes" id="UP000041254">
    <property type="component" value="Unassembled WGS sequence"/>
</dbReference>
<dbReference type="PhylomeDB" id="A0A0G4GH30"/>
<reference evidence="2 3" key="1">
    <citation type="submission" date="2014-11" db="EMBL/GenBank/DDBJ databases">
        <authorList>
            <person name="Zhu J."/>
            <person name="Qi W."/>
            <person name="Song R."/>
        </authorList>
    </citation>
    <scope>NUCLEOTIDE SEQUENCE [LARGE SCALE GENOMIC DNA]</scope>
</reference>
<evidence type="ECO:0000313" key="3">
    <source>
        <dbReference type="Proteomes" id="UP000041254"/>
    </source>
</evidence>
<dbReference type="OrthoDB" id="10025005at2759"/>
<dbReference type="Pfam" id="PF02214">
    <property type="entry name" value="BTB_2"/>
    <property type="match status" value="1"/>
</dbReference>
<organism evidence="2 3">
    <name type="scientific">Vitrella brassicaformis (strain CCMP3155)</name>
    <dbReference type="NCBI Taxonomy" id="1169540"/>
    <lineage>
        <taxon>Eukaryota</taxon>
        <taxon>Sar</taxon>
        <taxon>Alveolata</taxon>
        <taxon>Colpodellida</taxon>
        <taxon>Vitrellaceae</taxon>
        <taxon>Vitrella</taxon>
    </lineage>
</organism>
<dbReference type="InParanoid" id="A0A0G4GH30"/>
<dbReference type="Gene3D" id="3.30.710.10">
    <property type="entry name" value="Potassium Channel Kv1.1, Chain A"/>
    <property type="match status" value="1"/>
</dbReference>
<gene>
    <name evidence="2" type="ORF">Vbra_22741</name>
</gene>
<protein>
    <recommendedName>
        <fullName evidence="1">Potassium channel tetramerisation-type BTB domain-containing protein</fullName>
    </recommendedName>
</protein>
<dbReference type="VEuPathDB" id="CryptoDB:Vbra_22741"/>
<dbReference type="AlphaFoldDB" id="A0A0G4GH30"/>
<dbReference type="GO" id="GO:0051260">
    <property type="term" value="P:protein homooligomerization"/>
    <property type="evidence" value="ECO:0007669"/>
    <property type="project" value="InterPro"/>
</dbReference>
<dbReference type="STRING" id="1169540.A0A0G4GH30"/>
<dbReference type="EMBL" id="CDMY01000658">
    <property type="protein sequence ID" value="CEM28770.1"/>
    <property type="molecule type" value="Genomic_DNA"/>
</dbReference>
<proteinExistence type="predicted"/>
<evidence type="ECO:0000259" key="1">
    <source>
        <dbReference type="Pfam" id="PF02214"/>
    </source>
</evidence>
<feature type="domain" description="Potassium channel tetramerisation-type BTB" evidence="1">
    <location>
        <begin position="5"/>
        <end position="93"/>
    </location>
</feature>